<dbReference type="SUPFAM" id="SSF48452">
    <property type="entry name" value="TPR-like"/>
    <property type="match status" value="1"/>
</dbReference>
<reference evidence="11 12" key="1">
    <citation type="submission" date="2018-06" db="EMBL/GenBank/DDBJ databases">
        <title>Marinomonas sp. YLB-05 draft genome sequence.</title>
        <authorList>
            <person name="Yu L."/>
            <person name="Tang X."/>
        </authorList>
    </citation>
    <scope>NUCLEOTIDE SEQUENCE [LARGE SCALE GENOMIC DNA]</scope>
    <source>
        <strain evidence="11 12">YLB-05</strain>
    </source>
</reference>
<evidence type="ECO:0000313" key="12">
    <source>
        <dbReference type="Proteomes" id="UP000254326"/>
    </source>
</evidence>
<dbReference type="InterPro" id="IPR026039">
    <property type="entry name" value="YfgM"/>
</dbReference>
<gene>
    <name evidence="11" type="ORF">DN730_13770</name>
</gene>
<evidence type="ECO:0000256" key="3">
    <source>
        <dbReference type="ARBA" id="ARBA00022692"/>
    </source>
</evidence>
<dbReference type="EMBL" id="QKRA01000007">
    <property type="protein sequence ID" value="RDL43566.1"/>
    <property type="molecule type" value="Genomic_DNA"/>
</dbReference>
<name>A0A370U710_9GAMM</name>
<sequence length="213" mass="23403">MSELKTEEEQIEAFKAWWKKNGTALILAVAVGVGGYFGWQAWQTSQANHLAEASSMYQNLTEAALDLSKEENQKTVRFVAQQLADEYDDTGYALFGQLFVARVDAEAGDYSAAITALQNVLEKSDDLSFDAIAKIRIARLQAEQKQYSKAMASLDSVTQDDFAGQVSELRGDILLAQGKRDEAREAYEAAVSAMGANTKHPLLDIKLKDLVKG</sequence>
<keyword evidence="3 9" id="KW-0812">Transmembrane</keyword>
<evidence type="ECO:0000256" key="7">
    <source>
        <dbReference type="ARBA" id="ARBA00024197"/>
    </source>
</evidence>
<dbReference type="RefSeq" id="WP_115468892.1">
    <property type="nucleotide sequence ID" value="NZ_QKRA01000007.1"/>
</dbReference>
<evidence type="ECO:0000256" key="2">
    <source>
        <dbReference type="ARBA" id="ARBA00022475"/>
    </source>
</evidence>
<evidence type="ECO:0000256" key="4">
    <source>
        <dbReference type="ARBA" id="ARBA00022989"/>
    </source>
</evidence>
<keyword evidence="2" id="KW-1003">Cell membrane</keyword>
<feature type="transmembrane region" description="Helical" evidence="9">
    <location>
        <begin position="21"/>
        <end position="39"/>
    </location>
</feature>
<comment type="similarity">
    <text evidence="7">Belongs to the YfgM family.</text>
</comment>
<evidence type="ECO:0000256" key="1">
    <source>
        <dbReference type="ARBA" id="ARBA00004401"/>
    </source>
</evidence>
<dbReference type="OrthoDB" id="9789675at2"/>
<organism evidence="11 12">
    <name type="scientific">Marinomonas piezotolerans</name>
    <dbReference type="NCBI Taxonomy" id="2213058"/>
    <lineage>
        <taxon>Bacteria</taxon>
        <taxon>Pseudomonadati</taxon>
        <taxon>Pseudomonadota</taxon>
        <taxon>Gammaproteobacteria</taxon>
        <taxon>Oceanospirillales</taxon>
        <taxon>Oceanospirillaceae</taxon>
        <taxon>Marinomonas</taxon>
    </lineage>
</organism>
<accession>A0A370U710</accession>
<dbReference type="PANTHER" id="PTHR38035">
    <property type="entry name" value="UPF0070 PROTEIN YFGM"/>
    <property type="match status" value="1"/>
</dbReference>
<comment type="subcellular location">
    <subcellularLocation>
        <location evidence="1">Cell membrane</location>
        <topology evidence="1">Single-pass type II membrane protein</topology>
    </subcellularLocation>
</comment>
<evidence type="ECO:0000259" key="10">
    <source>
        <dbReference type="Pfam" id="PF09976"/>
    </source>
</evidence>
<evidence type="ECO:0000256" key="9">
    <source>
        <dbReference type="SAM" id="Phobius"/>
    </source>
</evidence>
<keyword evidence="5 9" id="KW-0472">Membrane</keyword>
<comment type="caution">
    <text evidence="11">The sequence shown here is derived from an EMBL/GenBank/DDBJ whole genome shotgun (WGS) entry which is preliminary data.</text>
</comment>
<dbReference type="PANTHER" id="PTHR38035:SF1">
    <property type="entry name" value="ANCILLARY SECYEG TRANSLOCON SUBUNIT"/>
    <property type="match status" value="1"/>
</dbReference>
<dbReference type="Gene3D" id="1.25.40.10">
    <property type="entry name" value="Tetratricopeptide repeat domain"/>
    <property type="match status" value="1"/>
</dbReference>
<evidence type="ECO:0000256" key="5">
    <source>
        <dbReference type="ARBA" id="ARBA00023136"/>
    </source>
</evidence>
<dbReference type="Proteomes" id="UP000254326">
    <property type="component" value="Unassembled WGS sequence"/>
</dbReference>
<evidence type="ECO:0000256" key="6">
    <source>
        <dbReference type="ARBA" id="ARBA00023186"/>
    </source>
</evidence>
<dbReference type="InterPro" id="IPR011990">
    <property type="entry name" value="TPR-like_helical_dom_sf"/>
</dbReference>
<feature type="domain" description="Ancillary SecYEG translocon subunit/Cell division coordinator CpoB TPR" evidence="10">
    <location>
        <begin position="15"/>
        <end position="211"/>
    </location>
</feature>
<evidence type="ECO:0000256" key="8">
    <source>
        <dbReference type="ARBA" id="ARBA00024235"/>
    </source>
</evidence>
<keyword evidence="6" id="KW-0143">Chaperone</keyword>
<protein>
    <recommendedName>
        <fullName evidence="8">Ancillary SecYEG translocon subunit</fullName>
    </recommendedName>
</protein>
<keyword evidence="12" id="KW-1185">Reference proteome</keyword>
<dbReference type="Pfam" id="PF09976">
    <property type="entry name" value="TPR_21"/>
    <property type="match status" value="1"/>
</dbReference>
<keyword evidence="4 9" id="KW-1133">Transmembrane helix</keyword>
<dbReference type="GO" id="GO:0005886">
    <property type="term" value="C:plasma membrane"/>
    <property type="evidence" value="ECO:0007669"/>
    <property type="project" value="UniProtKB-SubCell"/>
</dbReference>
<dbReference type="GO" id="GO:0044877">
    <property type="term" value="F:protein-containing complex binding"/>
    <property type="evidence" value="ECO:0007669"/>
    <property type="project" value="InterPro"/>
</dbReference>
<dbReference type="InterPro" id="IPR018704">
    <property type="entry name" value="SecYEG/CpoB_TPR"/>
</dbReference>
<dbReference type="AlphaFoldDB" id="A0A370U710"/>
<evidence type="ECO:0000313" key="11">
    <source>
        <dbReference type="EMBL" id="RDL43566.1"/>
    </source>
</evidence>
<proteinExistence type="inferred from homology"/>
<dbReference type="PIRSF" id="PIRSF006170">
    <property type="entry name" value="YfgM"/>
    <property type="match status" value="1"/>
</dbReference>